<name>H6QBI6_PYROT</name>
<sequence length="201" mass="21945">MRPLVLLGVVLAVALMGSLLLLTAGKEEAEPWPGLEELSLFISPDNGTKTARFEVCGLKILGKGKFFKAGEELWLPIKDIEDLPEDLKKDYSEPARGKASFTPSSDGYVFSIVVLPTEGYGTADISVVLKENQTLTAFGTPAHVSMREVSARGKRYVVYFTEVVMVGKNNATLVIICGGDKEQVLNKAKQKHEQIYGKHTS</sequence>
<proteinExistence type="predicted"/>
<gene>
    <name evidence="1" type="ordered locus">Pogu_2310</name>
</gene>
<evidence type="ECO:0000313" key="2">
    <source>
        <dbReference type="Proteomes" id="UP000009062"/>
    </source>
</evidence>
<dbReference type="EMBL" id="CP003316">
    <property type="protein sequence ID" value="AFA40337.1"/>
    <property type="molecule type" value="Genomic_DNA"/>
</dbReference>
<dbReference type="KEGG" id="pog:Pogu_2310"/>
<protein>
    <submittedName>
        <fullName evidence="1">Uncharacterized protein</fullName>
    </submittedName>
</protein>
<evidence type="ECO:0000313" key="1">
    <source>
        <dbReference type="EMBL" id="AFA40337.1"/>
    </source>
</evidence>
<dbReference type="AlphaFoldDB" id="H6QBI6"/>
<dbReference type="Proteomes" id="UP000009062">
    <property type="component" value="Chromosome"/>
</dbReference>
<organism evidence="1 2">
    <name type="scientific">Pyrobaculum oguniense (strain DSM 13380 / JCM 10595 / TE7)</name>
    <dbReference type="NCBI Taxonomy" id="698757"/>
    <lineage>
        <taxon>Archaea</taxon>
        <taxon>Thermoproteota</taxon>
        <taxon>Thermoprotei</taxon>
        <taxon>Thermoproteales</taxon>
        <taxon>Thermoproteaceae</taxon>
        <taxon>Pyrobaculum</taxon>
    </lineage>
</organism>
<dbReference type="eggNOG" id="arCOG09799">
    <property type="taxonomic scope" value="Archaea"/>
</dbReference>
<accession>H6QBI6</accession>
<keyword evidence="2" id="KW-1185">Reference proteome</keyword>
<dbReference type="STRING" id="698757.Pogu_2310"/>
<dbReference type="HOGENOM" id="CLU_1381454_0_0_2"/>
<reference evidence="1 2" key="1">
    <citation type="journal article" date="2012" name="Stand. Genomic Sci.">
        <title>Complete genome sequence of Pyrobaculum oguniense.</title>
        <authorList>
            <person name="Bernick D.L."/>
            <person name="Karplus K."/>
            <person name="Lui L.M."/>
            <person name="Coker J.K."/>
            <person name="Murphy J.N."/>
            <person name="Chan P.P."/>
            <person name="Cozen A.E."/>
            <person name="Lowe T.M."/>
        </authorList>
    </citation>
    <scope>NUCLEOTIDE SEQUENCE [LARGE SCALE GENOMIC DNA]</scope>
    <source>
        <strain evidence="1 2">TE7</strain>
    </source>
</reference>